<dbReference type="AlphaFoldDB" id="A0A4Z2GJM6"/>
<reference evidence="1 2" key="1">
    <citation type="submission" date="2019-03" db="EMBL/GenBank/DDBJ databases">
        <title>First draft genome of Liparis tanakae, snailfish: a comprehensive survey of snailfish specific genes.</title>
        <authorList>
            <person name="Kim W."/>
            <person name="Song I."/>
            <person name="Jeong J.-H."/>
            <person name="Kim D."/>
            <person name="Kim S."/>
            <person name="Ryu S."/>
            <person name="Song J.Y."/>
            <person name="Lee S.K."/>
        </authorList>
    </citation>
    <scope>NUCLEOTIDE SEQUENCE [LARGE SCALE GENOMIC DNA]</scope>
    <source>
        <tissue evidence="1">Muscle</tissue>
    </source>
</reference>
<sequence>MEALGASSSSSRVLSKSSLVNSRRGNMVAREKFPRLCEGNWLEKEEPSGRRNCILAMVLWLRLQLGLELCYQVVCSPQDRLPLFFSRHTASNDLQGNPILPNKEARGKPVNQATWENRLPLSDPAHGAAAEAITVRRFVFLTNY</sequence>
<protein>
    <submittedName>
        <fullName evidence="1">Uncharacterized protein</fullName>
    </submittedName>
</protein>
<name>A0A4Z2GJM6_9TELE</name>
<proteinExistence type="predicted"/>
<evidence type="ECO:0000313" key="2">
    <source>
        <dbReference type="Proteomes" id="UP000314294"/>
    </source>
</evidence>
<comment type="caution">
    <text evidence="1">The sequence shown here is derived from an EMBL/GenBank/DDBJ whole genome shotgun (WGS) entry which is preliminary data.</text>
</comment>
<evidence type="ECO:0000313" key="1">
    <source>
        <dbReference type="EMBL" id="TNN53004.1"/>
    </source>
</evidence>
<accession>A0A4Z2GJM6</accession>
<dbReference type="Proteomes" id="UP000314294">
    <property type="component" value="Unassembled WGS sequence"/>
</dbReference>
<dbReference type="EMBL" id="SRLO01000530">
    <property type="protein sequence ID" value="TNN53004.1"/>
    <property type="molecule type" value="Genomic_DNA"/>
</dbReference>
<gene>
    <name evidence="1" type="ORF">EYF80_036803</name>
</gene>
<organism evidence="1 2">
    <name type="scientific">Liparis tanakae</name>
    <name type="common">Tanaka's snailfish</name>
    <dbReference type="NCBI Taxonomy" id="230148"/>
    <lineage>
        <taxon>Eukaryota</taxon>
        <taxon>Metazoa</taxon>
        <taxon>Chordata</taxon>
        <taxon>Craniata</taxon>
        <taxon>Vertebrata</taxon>
        <taxon>Euteleostomi</taxon>
        <taxon>Actinopterygii</taxon>
        <taxon>Neopterygii</taxon>
        <taxon>Teleostei</taxon>
        <taxon>Neoteleostei</taxon>
        <taxon>Acanthomorphata</taxon>
        <taxon>Eupercaria</taxon>
        <taxon>Perciformes</taxon>
        <taxon>Cottioidei</taxon>
        <taxon>Cottales</taxon>
        <taxon>Liparidae</taxon>
        <taxon>Liparis</taxon>
    </lineage>
</organism>
<keyword evidence="2" id="KW-1185">Reference proteome</keyword>